<dbReference type="InterPro" id="IPR051066">
    <property type="entry name" value="Trans_reg/Corepressor"/>
</dbReference>
<evidence type="ECO:0000313" key="8">
    <source>
        <dbReference type="EMBL" id="CAI73167.1"/>
    </source>
</evidence>
<evidence type="ECO:0000256" key="2">
    <source>
        <dbReference type="ARBA" id="ARBA00022771"/>
    </source>
</evidence>
<keyword evidence="5" id="KW-0539">Nucleus</keyword>
<dbReference type="SUPFAM" id="SSF46689">
    <property type="entry name" value="Homeodomain-like"/>
    <property type="match status" value="1"/>
</dbReference>
<dbReference type="GeneID" id="3864530"/>
<dbReference type="GO" id="GO:0006357">
    <property type="term" value="P:regulation of transcription by RNA polymerase II"/>
    <property type="evidence" value="ECO:0007669"/>
    <property type="project" value="TreeGrafter"/>
</dbReference>
<dbReference type="InterPro" id="IPR017884">
    <property type="entry name" value="SANT_dom"/>
</dbReference>
<dbReference type="GO" id="GO:0003677">
    <property type="term" value="F:DNA binding"/>
    <property type="evidence" value="ECO:0007669"/>
    <property type="project" value="UniProtKB-KW"/>
</dbReference>
<keyword evidence="3" id="KW-0862">Zinc</keyword>
<dbReference type="PANTHER" id="PTHR16089">
    <property type="entry name" value="REST COREPRESSOR COREST PROTEIN-RELATED"/>
    <property type="match status" value="1"/>
</dbReference>
<dbReference type="eggNOG" id="KOG4167">
    <property type="taxonomic scope" value="Eukaryota"/>
</dbReference>
<organism evidence="8 9">
    <name type="scientific">Theileria annulata</name>
    <dbReference type="NCBI Taxonomy" id="5874"/>
    <lineage>
        <taxon>Eukaryota</taxon>
        <taxon>Sar</taxon>
        <taxon>Alveolata</taxon>
        <taxon>Apicomplexa</taxon>
        <taxon>Aconoidasida</taxon>
        <taxon>Piroplasmida</taxon>
        <taxon>Theileriidae</taxon>
        <taxon>Theileria</taxon>
    </lineage>
</organism>
<evidence type="ECO:0000256" key="6">
    <source>
        <dbReference type="SAM" id="MobiDB-lite"/>
    </source>
</evidence>
<dbReference type="PROSITE" id="PS51293">
    <property type="entry name" value="SANT"/>
    <property type="match status" value="1"/>
</dbReference>
<feature type="region of interest" description="Disordered" evidence="6">
    <location>
        <begin position="529"/>
        <end position="571"/>
    </location>
</feature>
<reference evidence="8 9" key="1">
    <citation type="journal article" date="2005" name="Science">
        <title>Genome of the host-cell transforming parasite Theileria annulata compared with T. parva.</title>
        <authorList>
            <person name="Pain A."/>
            <person name="Renauld H."/>
            <person name="Berriman M."/>
            <person name="Murphy L."/>
            <person name="Yeats C.A."/>
            <person name="Weir W."/>
            <person name="Kerhornou A."/>
            <person name="Aslett M."/>
            <person name="Bishop R."/>
            <person name="Bouchier C."/>
            <person name="Cochet M."/>
            <person name="Coulson R.M.R."/>
            <person name="Cronin A."/>
            <person name="de Villiers E.P."/>
            <person name="Fraser A."/>
            <person name="Fosker N."/>
            <person name="Gardner M."/>
            <person name="Goble A."/>
            <person name="Griffiths-Jones S."/>
            <person name="Harris D.E."/>
            <person name="Katzer F."/>
            <person name="Larke N."/>
            <person name="Lord A."/>
            <person name="Maser P."/>
            <person name="McKellar S."/>
            <person name="Mooney P."/>
            <person name="Morton F."/>
            <person name="Nene V."/>
            <person name="O'Neil S."/>
            <person name="Price C."/>
            <person name="Quail M.A."/>
            <person name="Rabbinowitsch E."/>
            <person name="Rawlings N.D."/>
            <person name="Rutter S."/>
            <person name="Saunders D."/>
            <person name="Seeger K."/>
            <person name="Shah T."/>
            <person name="Squares R."/>
            <person name="Squares S."/>
            <person name="Tivey A."/>
            <person name="Walker A.R."/>
            <person name="Woodward J."/>
            <person name="Dobbelaere D.A.E."/>
            <person name="Langsley G."/>
            <person name="Rajandream M.A."/>
            <person name="McKeever D."/>
            <person name="Shiels B."/>
            <person name="Tait A."/>
            <person name="Barrell B.G."/>
            <person name="Hall N."/>
        </authorList>
    </citation>
    <scope>NUCLEOTIDE SEQUENCE [LARGE SCALE GENOMIC DNA]</scope>
    <source>
        <strain evidence="9">Ankara</strain>
    </source>
</reference>
<dbReference type="Gene3D" id="1.10.10.60">
    <property type="entry name" value="Homeodomain-like"/>
    <property type="match status" value="1"/>
</dbReference>
<dbReference type="OMA" id="HWCACAS"/>
<dbReference type="EMBL" id="CR940347">
    <property type="protein sequence ID" value="CAI73167.1"/>
    <property type="molecule type" value="Genomic_DNA"/>
</dbReference>
<keyword evidence="2" id="KW-0863">Zinc-finger</keyword>
<evidence type="ECO:0000259" key="7">
    <source>
        <dbReference type="PROSITE" id="PS51293"/>
    </source>
</evidence>
<dbReference type="FunFam" id="1.10.10.60:FF:000012">
    <property type="entry name" value="Metastasis-associated 1 family, member 3"/>
    <property type="match status" value="1"/>
</dbReference>
<feature type="domain" description="SANT" evidence="7">
    <location>
        <begin position="604"/>
        <end position="655"/>
    </location>
</feature>
<feature type="compositionally biased region" description="Basic residues" evidence="6">
    <location>
        <begin position="1"/>
        <end position="11"/>
    </location>
</feature>
<feature type="compositionally biased region" description="Basic residues" evidence="6">
    <location>
        <begin position="392"/>
        <end position="415"/>
    </location>
</feature>
<feature type="region of interest" description="Disordered" evidence="6">
    <location>
        <begin position="371"/>
        <end position="431"/>
    </location>
</feature>
<dbReference type="GO" id="GO:0005667">
    <property type="term" value="C:transcription regulator complex"/>
    <property type="evidence" value="ECO:0007669"/>
    <property type="project" value="TreeGrafter"/>
</dbReference>
<dbReference type="GO" id="GO:0008270">
    <property type="term" value="F:zinc ion binding"/>
    <property type="evidence" value="ECO:0007669"/>
    <property type="project" value="UniProtKB-KW"/>
</dbReference>
<proteinExistence type="predicted"/>
<evidence type="ECO:0000256" key="5">
    <source>
        <dbReference type="ARBA" id="ARBA00023242"/>
    </source>
</evidence>
<sequence length="665" mass="77373">MNQRGLKKNLNHHRDTDPNVNNNHSFDLKRKKQKFTNSTKQRNHINNNDFSIELKCEVEEQDCDSLHLDSEIEINSNVKESKGQLKSKSQLNKLEDKLKFNGKLRLEDKLKLEEKLKLKCKNSSKEVKINDIDTKGDLNNCLNGKDSFENACNHSPTRDSQEKIPVDLFSVPHDKTILNSFERKLKSLNVPITKDNEHTNTNNIHNDVDTTNNVHNVDTTNNLNDVDIEKNGDNVNNHVVDENVEIKPRKRGRKPKIKRNISKYKLNDVKKIVSDTNGTKPNEDEQLEENLSNPNESIEYKNQKIKNEMDNHRKKRTYKKRPKLGEAINLFNKVTRRSESIYEMQLRMAIEMSMKDCKSYEFQEDYKPLDIEKVEDTEGNDDKDSEYEESKPKKKKKIVKKVKNGNLKVSKKRSKKSESTEVSTPKSENNVTSVSSIEYLNTDSLDSRFENSDSNCLNDSQDDKDIDKTVVPSESVQVKESDETVSQAKMTAFEEYLSMCERFYCGKSLDDDIAQVVYETDVKNTVKPEIKKNSHSQTKKYKDSDSSSSSSTNGFNNSEEQLNDSKGWKEKPQDDRILSFNCSRLDLIYRVSFNILKSSLRQPEVIDLWGPKEVVLFELGLFKYGKEFHEIQKDIPNKSVKEIVDMYYLWKKSNRYKLWKANRYY</sequence>
<gene>
    <name evidence="8" type="ORF">TA06455</name>
</gene>
<protein>
    <recommendedName>
        <fullName evidence="7">SANT domain-containing protein</fullName>
    </recommendedName>
</protein>
<dbReference type="GO" id="GO:0000118">
    <property type="term" value="C:histone deacetylase complex"/>
    <property type="evidence" value="ECO:0007669"/>
    <property type="project" value="TreeGrafter"/>
</dbReference>
<dbReference type="PANTHER" id="PTHR16089:SF40">
    <property type="entry name" value="SUPPRESSOR OF ACTIVATED EGL-4 PROTEIN 1"/>
    <property type="match status" value="1"/>
</dbReference>
<dbReference type="GO" id="GO:0003714">
    <property type="term" value="F:transcription corepressor activity"/>
    <property type="evidence" value="ECO:0007669"/>
    <property type="project" value="TreeGrafter"/>
</dbReference>
<feature type="region of interest" description="Disordered" evidence="6">
    <location>
        <begin position="1"/>
        <end position="43"/>
    </location>
</feature>
<keyword evidence="4" id="KW-0238">DNA-binding</keyword>
<dbReference type="InParanoid" id="Q4UIC2"/>
<keyword evidence="1" id="KW-0479">Metal-binding</keyword>
<keyword evidence="9" id="KW-1185">Reference proteome</keyword>
<evidence type="ECO:0000313" key="9">
    <source>
        <dbReference type="Proteomes" id="UP000001950"/>
    </source>
</evidence>
<dbReference type="Proteomes" id="UP000001950">
    <property type="component" value="Chromosome 1"/>
</dbReference>
<feature type="compositionally biased region" description="Basic residues" evidence="6">
    <location>
        <begin position="248"/>
        <end position="260"/>
    </location>
</feature>
<dbReference type="RefSeq" id="XP_953845.1">
    <property type="nucleotide sequence ID" value="XM_948752.1"/>
</dbReference>
<dbReference type="InterPro" id="IPR001005">
    <property type="entry name" value="SANT/Myb"/>
</dbReference>
<accession>Q4UIC2</accession>
<dbReference type="VEuPathDB" id="PiroplasmaDB:TA06455"/>
<dbReference type="SMART" id="SM00717">
    <property type="entry name" value="SANT"/>
    <property type="match status" value="1"/>
</dbReference>
<evidence type="ECO:0000256" key="4">
    <source>
        <dbReference type="ARBA" id="ARBA00023125"/>
    </source>
</evidence>
<evidence type="ECO:0000256" key="3">
    <source>
        <dbReference type="ARBA" id="ARBA00022833"/>
    </source>
</evidence>
<dbReference type="InterPro" id="IPR009057">
    <property type="entry name" value="Homeodomain-like_sf"/>
</dbReference>
<feature type="compositionally biased region" description="Basic and acidic residues" evidence="6">
    <location>
        <begin position="371"/>
        <end position="382"/>
    </location>
</feature>
<name>Q4UIC2_THEAN</name>
<dbReference type="STRING" id="5874.Q4UIC2"/>
<dbReference type="OrthoDB" id="2193595at2759"/>
<feature type="region of interest" description="Disordered" evidence="6">
    <location>
        <begin position="273"/>
        <end position="296"/>
    </location>
</feature>
<feature type="region of interest" description="Disordered" evidence="6">
    <location>
        <begin position="240"/>
        <end position="260"/>
    </location>
</feature>
<dbReference type="AlphaFoldDB" id="Q4UIC2"/>
<evidence type="ECO:0000256" key="1">
    <source>
        <dbReference type="ARBA" id="ARBA00022723"/>
    </source>
</evidence>
<dbReference type="KEGG" id="tan:TA06455"/>